<dbReference type="SUPFAM" id="SSF53474">
    <property type="entry name" value="alpha/beta-Hydrolases"/>
    <property type="match status" value="1"/>
</dbReference>
<dbReference type="Gene3D" id="3.40.50.1820">
    <property type="entry name" value="alpha/beta hydrolase"/>
    <property type="match status" value="1"/>
</dbReference>
<feature type="domain" description="Serine hydrolase" evidence="2">
    <location>
        <begin position="1"/>
        <end position="265"/>
    </location>
</feature>
<dbReference type="EMBL" id="CAVMBE010000054">
    <property type="protein sequence ID" value="CAK4031883.1"/>
    <property type="molecule type" value="Genomic_DNA"/>
</dbReference>
<protein>
    <recommendedName>
        <fullName evidence="2">Serine hydrolase domain-containing protein</fullName>
    </recommendedName>
</protein>
<dbReference type="Proteomes" id="UP001296104">
    <property type="component" value="Unassembled WGS sequence"/>
</dbReference>
<keyword evidence="1" id="KW-0378">Hydrolase</keyword>
<evidence type="ECO:0000313" key="3">
    <source>
        <dbReference type="EMBL" id="CAK4031883.1"/>
    </source>
</evidence>
<dbReference type="Pfam" id="PF03959">
    <property type="entry name" value="FSH1"/>
    <property type="match status" value="1"/>
</dbReference>
<dbReference type="PANTHER" id="PTHR48070">
    <property type="entry name" value="ESTERASE OVCA2"/>
    <property type="match status" value="1"/>
</dbReference>
<dbReference type="GO" id="GO:0005737">
    <property type="term" value="C:cytoplasm"/>
    <property type="evidence" value="ECO:0007669"/>
    <property type="project" value="TreeGrafter"/>
</dbReference>
<dbReference type="GO" id="GO:0016787">
    <property type="term" value="F:hydrolase activity"/>
    <property type="evidence" value="ECO:0007669"/>
    <property type="project" value="UniProtKB-KW"/>
</dbReference>
<accession>A0AAI9ED36</accession>
<dbReference type="GO" id="GO:0019748">
    <property type="term" value="P:secondary metabolic process"/>
    <property type="evidence" value="ECO:0007669"/>
    <property type="project" value="TreeGrafter"/>
</dbReference>
<gene>
    <name evidence="3" type="ORF">LECACI_7A007041</name>
</gene>
<dbReference type="InterPro" id="IPR029058">
    <property type="entry name" value="AB_hydrolase_fold"/>
</dbReference>
<dbReference type="GO" id="GO:0005634">
    <property type="term" value="C:nucleus"/>
    <property type="evidence" value="ECO:0007669"/>
    <property type="project" value="TreeGrafter"/>
</dbReference>
<dbReference type="AlphaFoldDB" id="A0AAI9ED36"/>
<evidence type="ECO:0000313" key="4">
    <source>
        <dbReference type="Proteomes" id="UP001296104"/>
    </source>
</evidence>
<reference evidence="3" key="1">
    <citation type="submission" date="2023-11" db="EMBL/GenBank/DDBJ databases">
        <authorList>
            <person name="Alioto T."/>
            <person name="Alioto T."/>
            <person name="Gomez Garrido J."/>
        </authorList>
    </citation>
    <scope>NUCLEOTIDE SEQUENCE</scope>
</reference>
<organism evidence="3 4">
    <name type="scientific">Lecanosticta acicola</name>
    <dbReference type="NCBI Taxonomy" id="111012"/>
    <lineage>
        <taxon>Eukaryota</taxon>
        <taxon>Fungi</taxon>
        <taxon>Dikarya</taxon>
        <taxon>Ascomycota</taxon>
        <taxon>Pezizomycotina</taxon>
        <taxon>Dothideomycetes</taxon>
        <taxon>Dothideomycetidae</taxon>
        <taxon>Mycosphaerellales</taxon>
        <taxon>Mycosphaerellaceae</taxon>
        <taxon>Lecanosticta</taxon>
    </lineage>
</organism>
<proteinExistence type="predicted"/>
<name>A0AAI9ED36_9PEZI</name>
<comment type="caution">
    <text evidence="3">The sequence shown here is derived from an EMBL/GenBank/DDBJ whole genome shotgun (WGS) entry which is preliminary data.</text>
</comment>
<evidence type="ECO:0000259" key="2">
    <source>
        <dbReference type="Pfam" id="PF03959"/>
    </source>
</evidence>
<sequence>MKILCLHGRGSNNEIFRMQTAPIRAHLEDFEFVFIQGTVRHTEGNWSLHTADFSQSPLYTYYNPLDPASITQTHSELQAILTQEGPFDGVFGYSGGAALAAELIVDQDPFALEPVFRFAVFVNGASPLRVFNLADVEVSRDTFDPTAALDQARSMFLRPSALRHKDGVSEEDQANHAKLLGLLEKLEGKMLEDGTAFLSDGTHGLTRWETGTDGTPLIDIPTVHIRSAAEDEKDPHHGLHLLGLCNQDEAEDMHHEFGHDFPRGRLLMKQIADVIRETAEASNRL</sequence>
<dbReference type="InterPro" id="IPR005645">
    <property type="entry name" value="FSH-like_dom"/>
</dbReference>
<dbReference type="PANTHER" id="PTHR48070:SF7">
    <property type="entry name" value="SERINE HYDROLASE FSH DOMAIN-CONTAINING PROTEIN-RELATED"/>
    <property type="match status" value="1"/>
</dbReference>
<keyword evidence="4" id="KW-1185">Reference proteome</keyword>
<dbReference type="InterPro" id="IPR050593">
    <property type="entry name" value="LovG"/>
</dbReference>
<evidence type="ECO:0000256" key="1">
    <source>
        <dbReference type="ARBA" id="ARBA00022801"/>
    </source>
</evidence>